<accession>A0A6G1EZ00</accession>
<protein>
    <submittedName>
        <fullName evidence="2">Uncharacterized protein</fullName>
    </submittedName>
</protein>
<organism evidence="2 3">
    <name type="scientific">Oryza meyeriana var. granulata</name>
    <dbReference type="NCBI Taxonomy" id="110450"/>
    <lineage>
        <taxon>Eukaryota</taxon>
        <taxon>Viridiplantae</taxon>
        <taxon>Streptophyta</taxon>
        <taxon>Embryophyta</taxon>
        <taxon>Tracheophyta</taxon>
        <taxon>Spermatophyta</taxon>
        <taxon>Magnoliopsida</taxon>
        <taxon>Liliopsida</taxon>
        <taxon>Poales</taxon>
        <taxon>Poaceae</taxon>
        <taxon>BOP clade</taxon>
        <taxon>Oryzoideae</taxon>
        <taxon>Oryzeae</taxon>
        <taxon>Oryzinae</taxon>
        <taxon>Oryza</taxon>
        <taxon>Oryza meyeriana</taxon>
    </lineage>
</organism>
<dbReference type="AlphaFoldDB" id="A0A6G1EZ00"/>
<feature type="region of interest" description="Disordered" evidence="1">
    <location>
        <begin position="36"/>
        <end position="104"/>
    </location>
</feature>
<proteinExistence type="predicted"/>
<evidence type="ECO:0000256" key="1">
    <source>
        <dbReference type="SAM" id="MobiDB-lite"/>
    </source>
</evidence>
<sequence>MLLRMMTATVTPVHEVFSLTVTVFFIAGNPDASRPSMDAEARHSTGSHCTKPVAGLGGYPHRRQTPLRQWLWRTGERRQGDGTGQVDYRTSPYRPTPTAPSTSIDAVDTLVDHGDSSMEESSSLAVAWTDGWAA</sequence>
<keyword evidence="3" id="KW-1185">Reference proteome</keyword>
<gene>
    <name evidence="2" type="ORF">E2562_026078</name>
</gene>
<evidence type="ECO:0000313" key="3">
    <source>
        <dbReference type="Proteomes" id="UP000479710"/>
    </source>
</evidence>
<dbReference type="Proteomes" id="UP000479710">
    <property type="component" value="Unassembled WGS sequence"/>
</dbReference>
<name>A0A6G1EZ00_9ORYZ</name>
<comment type="caution">
    <text evidence="2">The sequence shown here is derived from an EMBL/GenBank/DDBJ whole genome shotgun (WGS) entry which is preliminary data.</text>
</comment>
<dbReference type="EMBL" id="SPHZ02000002">
    <property type="protein sequence ID" value="KAF0929864.1"/>
    <property type="molecule type" value="Genomic_DNA"/>
</dbReference>
<reference evidence="2 3" key="1">
    <citation type="submission" date="2019-11" db="EMBL/GenBank/DDBJ databases">
        <title>Whole genome sequence of Oryza granulata.</title>
        <authorList>
            <person name="Li W."/>
        </authorList>
    </citation>
    <scope>NUCLEOTIDE SEQUENCE [LARGE SCALE GENOMIC DNA]</scope>
    <source>
        <strain evidence="3">cv. Menghai</strain>
        <tissue evidence="2">Leaf</tissue>
    </source>
</reference>
<evidence type="ECO:0000313" key="2">
    <source>
        <dbReference type="EMBL" id="KAF0929864.1"/>
    </source>
</evidence>